<reference evidence="1" key="1">
    <citation type="submission" date="2020-05" db="EMBL/GenBank/DDBJ databases">
        <title>Large-scale comparative analyses of tick genomes elucidate their genetic diversity and vector capacities.</title>
        <authorList>
            <person name="Jia N."/>
            <person name="Wang J."/>
            <person name="Shi W."/>
            <person name="Du L."/>
            <person name="Sun Y."/>
            <person name="Zhan W."/>
            <person name="Jiang J."/>
            <person name="Wang Q."/>
            <person name="Zhang B."/>
            <person name="Ji P."/>
            <person name="Sakyi L.B."/>
            <person name="Cui X."/>
            <person name="Yuan T."/>
            <person name="Jiang B."/>
            <person name="Yang W."/>
            <person name="Lam T.T.-Y."/>
            <person name="Chang Q."/>
            <person name="Ding S."/>
            <person name="Wang X."/>
            <person name="Zhu J."/>
            <person name="Ruan X."/>
            <person name="Zhao L."/>
            <person name="Wei J."/>
            <person name="Que T."/>
            <person name="Du C."/>
            <person name="Cheng J."/>
            <person name="Dai P."/>
            <person name="Han X."/>
            <person name="Huang E."/>
            <person name="Gao Y."/>
            <person name="Liu J."/>
            <person name="Shao H."/>
            <person name="Ye R."/>
            <person name="Li L."/>
            <person name="Wei W."/>
            <person name="Wang X."/>
            <person name="Wang C."/>
            <person name="Yang T."/>
            <person name="Huo Q."/>
            <person name="Li W."/>
            <person name="Guo W."/>
            <person name="Chen H."/>
            <person name="Zhou L."/>
            <person name="Ni X."/>
            <person name="Tian J."/>
            <person name="Zhou Y."/>
            <person name="Sheng Y."/>
            <person name="Liu T."/>
            <person name="Pan Y."/>
            <person name="Xia L."/>
            <person name="Li J."/>
            <person name="Zhao F."/>
            <person name="Cao W."/>
        </authorList>
    </citation>
    <scope>NUCLEOTIDE SEQUENCE</scope>
    <source>
        <strain evidence="1">Hyas-2018</strain>
    </source>
</reference>
<dbReference type="Proteomes" id="UP000821845">
    <property type="component" value="Chromosome 3"/>
</dbReference>
<protein>
    <submittedName>
        <fullName evidence="1">Uncharacterized protein</fullName>
    </submittedName>
</protein>
<organism evidence="1 2">
    <name type="scientific">Hyalomma asiaticum</name>
    <name type="common">Tick</name>
    <dbReference type="NCBI Taxonomy" id="266040"/>
    <lineage>
        <taxon>Eukaryota</taxon>
        <taxon>Metazoa</taxon>
        <taxon>Ecdysozoa</taxon>
        <taxon>Arthropoda</taxon>
        <taxon>Chelicerata</taxon>
        <taxon>Arachnida</taxon>
        <taxon>Acari</taxon>
        <taxon>Parasitiformes</taxon>
        <taxon>Ixodida</taxon>
        <taxon>Ixodoidea</taxon>
        <taxon>Ixodidae</taxon>
        <taxon>Hyalomminae</taxon>
        <taxon>Hyalomma</taxon>
    </lineage>
</organism>
<sequence length="190" mass="20810">MGIESCAARRPSCKKRKASQTTMRTGGSEPRVTPSRDDPAAKETRPPRGSITGSAHLNGHDESYREDAPTASPRPTGGNQHAAAGWHGRTSEPRWAAHGIPTPPLPTPTRPSFFPNTDAAKPLHPPLGPVRGFFAGRRTRAEFFCILSLRQMKACRLSDELYTCFATHSRFSAKTMDRTVPAETLAERTY</sequence>
<accession>A0ACB7SR08</accession>
<name>A0ACB7SR08_HYAAI</name>
<evidence type="ECO:0000313" key="2">
    <source>
        <dbReference type="Proteomes" id="UP000821845"/>
    </source>
</evidence>
<evidence type="ECO:0000313" key="1">
    <source>
        <dbReference type="EMBL" id="KAH6936359.1"/>
    </source>
</evidence>
<comment type="caution">
    <text evidence="1">The sequence shown here is derived from an EMBL/GenBank/DDBJ whole genome shotgun (WGS) entry which is preliminary data.</text>
</comment>
<gene>
    <name evidence="1" type="ORF">HPB50_016352</name>
</gene>
<keyword evidence="2" id="KW-1185">Reference proteome</keyword>
<proteinExistence type="predicted"/>
<dbReference type="EMBL" id="CM023483">
    <property type="protein sequence ID" value="KAH6936359.1"/>
    <property type="molecule type" value="Genomic_DNA"/>
</dbReference>